<keyword evidence="3 4" id="KW-0326">Glycosidase</keyword>
<dbReference type="GO" id="GO:0005987">
    <property type="term" value="P:sucrose catabolic process"/>
    <property type="evidence" value="ECO:0007669"/>
    <property type="project" value="TreeGrafter"/>
</dbReference>
<dbReference type="GO" id="GO:0004575">
    <property type="term" value="F:sucrose alpha-glucosidase activity"/>
    <property type="evidence" value="ECO:0007669"/>
    <property type="project" value="TreeGrafter"/>
</dbReference>
<protein>
    <submittedName>
        <fullName evidence="8">Glycoside hydrolase family 32 protein</fullName>
    </submittedName>
</protein>
<dbReference type="KEGG" id="mfy:HH212_18990"/>
<dbReference type="PROSITE" id="PS51318">
    <property type="entry name" value="TAT"/>
    <property type="match status" value="1"/>
</dbReference>
<feature type="signal peptide" evidence="5">
    <location>
        <begin position="1"/>
        <end position="26"/>
    </location>
</feature>
<dbReference type="InterPro" id="IPR018053">
    <property type="entry name" value="Glyco_hydro_32_AS"/>
</dbReference>
<dbReference type="InterPro" id="IPR023296">
    <property type="entry name" value="Glyco_hydro_beta-prop_sf"/>
</dbReference>
<evidence type="ECO:0000313" key="9">
    <source>
        <dbReference type="Proteomes" id="UP000502415"/>
    </source>
</evidence>
<dbReference type="InterPro" id="IPR013148">
    <property type="entry name" value="Glyco_hydro_32_N"/>
</dbReference>
<feature type="domain" description="Glycosyl hydrolase family 32 C-terminal" evidence="7">
    <location>
        <begin position="382"/>
        <end position="478"/>
    </location>
</feature>
<dbReference type="Pfam" id="PF08244">
    <property type="entry name" value="Glyco_hydro_32C"/>
    <property type="match status" value="1"/>
</dbReference>
<evidence type="ECO:0000256" key="5">
    <source>
        <dbReference type="SAM" id="SignalP"/>
    </source>
</evidence>
<keyword evidence="5" id="KW-0732">Signal</keyword>
<dbReference type="RefSeq" id="WP_170203937.1">
    <property type="nucleotide sequence ID" value="NZ_CP051685.1"/>
</dbReference>
<dbReference type="EMBL" id="CP051685">
    <property type="protein sequence ID" value="QJE01850.1"/>
    <property type="molecule type" value="Genomic_DNA"/>
</dbReference>
<accession>A0A7Z2VZS0</accession>
<proteinExistence type="inferred from homology"/>
<evidence type="ECO:0000313" key="8">
    <source>
        <dbReference type="EMBL" id="QJE01850.1"/>
    </source>
</evidence>
<dbReference type="InterPro" id="IPR013320">
    <property type="entry name" value="ConA-like_dom_sf"/>
</dbReference>
<gene>
    <name evidence="8" type="ORF">HH212_18990</name>
</gene>
<dbReference type="PROSITE" id="PS00609">
    <property type="entry name" value="GLYCOSYL_HYDROL_F32"/>
    <property type="match status" value="1"/>
</dbReference>
<feature type="chain" id="PRO_5030548126" evidence="5">
    <location>
        <begin position="27"/>
        <end position="507"/>
    </location>
</feature>
<evidence type="ECO:0000259" key="6">
    <source>
        <dbReference type="Pfam" id="PF00251"/>
    </source>
</evidence>
<evidence type="ECO:0000256" key="4">
    <source>
        <dbReference type="RuleBase" id="RU362110"/>
    </source>
</evidence>
<dbReference type="SMART" id="SM00640">
    <property type="entry name" value="Glyco_32"/>
    <property type="match status" value="1"/>
</dbReference>
<evidence type="ECO:0000256" key="2">
    <source>
        <dbReference type="ARBA" id="ARBA00022801"/>
    </source>
</evidence>
<sequence length="507" mass="55286">MISRRTFTSTALLSLAGLPAARGAWAQAPAPAPVPSADERYRPVLHFTPPQGFMNDPNGLVFADGEWHLFYQHNPFEAKMGRVHWGHAVSRDLLHWQVLPLALRETADGMAFSGSAVIDRANSSGLLAQRGEGNGRGGMVAVYTRASATRQVQALAYSSDGGRSFADYRGNPVLDVGSDQFRDPKVFWHAPGKVWVMCVVRSREHRVMFYRSRNLKDWRAAGEFAHAGVYGIDYECPDLVELPVAGGGTRWVLFLSINPGAPQGGSTVQYFVGRFDGRRFVLDDGATRFADFGKDFYALQTFAGVDGAPVGIAWMNNWQYANDLPTGRWRGAMTLPRRLSLRRVADDWKLVQEPLGLEAARRQVIAQGPGRASTALPPDTALEIRLACAPDTVTSLRLANGTGEYLEVGYDPGPAVGSVWVDRGNARGFRHRFFTDKMSWAPPPDGKPLDLRLVFDRCSLELFAAGGTGCATLLHFFAAPPDRLELAVAGGPLPDIAVHALLPTGGR</sequence>
<dbReference type="SUPFAM" id="SSF75005">
    <property type="entry name" value="Arabinanase/levansucrase/invertase"/>
    <property type="match status" value="1"/>
</dbReference>
<dbReference type="GO" id="GO:0005737">
    <property type="term" value="C:cytoplasm"/>
    <property type="evidence" value="ECO:0007669"/>
    <property type="project" value="TreeGrafter"/>
</dbReference>
<dbReference type="PANTHER" id="PTHR42800">
    <property type="entry name" value="EXOINULINASE INUD (AFU_ORTHOLOGUE AFUA_5G00480)"/>
    <property type="match status" value="1"/>
</dbReference>
<keyword evidence="2 4" id="KW-0378">Hydrolase</keyword>
<feature type="domain" description="Glycosyl hydrolase family 32 N-terminal" evidence="6">
    <location>
        <begin position="46"/>
        <end position="354"/>
    </location>
</feature>
<organism evidence="8 9">
    <name type="scientific">Massilia forsythiae</name>
    <dbReference type="NCBI Taxonomy" id="2728020"/>
    <lineage>
        <taxon>Bacteria</taxon>
        <taxon>Pseudomonadati</taxon>
        <taxon>Pseudomonadota</taxon>
        <taxon>Betaproteobacteria</taxon>
        <taxon>Burkholderiales</taxon>
        <taxon>Oxalobacteraceae</taxon>
        <taxon>Telluria group</taxon>
        <taxon>Massilia</taxon>
    </lineage>
</organism>
<reference evidence="8 9" key="1">
    <citation type="submission" date="2020-04" db="EMBL/GenBank/DDBJ databases">
        <title>Genome sequencing of novel species.</title>
        <authorList>
            <person name="Heo J."/>
            <person name="Kim S.-J."/>
            <person name="Kim J.-S."/>
            <person name="Hong S.-B."/>
            <person name="Kwon S.-W."/>
        </authorList>
    </citation>
    <scope>NUCLEOTIDE SEQUENCE [LARGE SCALE GENOMIC DNA]</scope>
    <source>
        <strain evidence="8 9">GN2-R2</strain>
    </source>
</reference>
<keyword evidence="9" id="KW-1185">Reference proteome</keyword>
<dbReference type="AlphaFoldDB" id="A0A7Z2VZS0"/>
<evidence type="ECO:0000256" key="1">
    <source>
        <dbReference type="ARBA" id="ARBA00009902"/>
    </source>
</evidence>
<dbReference type="CDD" id="cd18622">
    <property type="entry name" value="GH32_Inu-like"/>
    <property type="match status" value="1"/>
</dbReference>
<dbReference type="Proteomes" id="UP000502415">
    <property type="component" value="Chromosome"/>
</dbReference>
<dbReference type="SUPFAM" id="SSF49899">
    <property type="entry name" value="Concanavalin A-like lectins/glucanases"/>
    <property type="match status" value="1"/>
</dbReference>
<dbReference type="InterPro" id="IPR001362">
    <property type="entry name" value="Glyco_hydro_32"/>
</dbReference>
<evidence type="ECO:0000256" key="3">
    <source>
        <dbReference type="ARBA" id="ARBA00023295"/>
    </source>
</evidence>
<dbReference type="Pfam" id="PF00251">
    <property type="entry name" value="Glyco_hydro_32N"/>
    <property type="match status" value="1"/>
</dbReference>
<comment type="similarity">
    <text evidence="1 4">Belongs to the glycosyl hydrolase 32 family.</text>
</comment>
<name>A0A7Z2VZS0_9BURK</name>
<dbReference type="Gene3D" id="2.115.10.20">
    <property type="entry name" value="Glycosyl hydrolase domain, family 43"/>
    <property type="match status" value="1"/>
</dbReference>
<dbReference type="Gene3D" id="2.60.120.560">
    <property type="entry name" value="Exo-inulinase, domain 1"/>
    <property type="match status" value="1"/>
</dbReference>
<evidence type="ECO:0000259" key="7">
    <source>
        <dbReference type="Pfam" id="PF08244"/>
    </source>
</evidence>
<dbReference type="PANTHER" id="PTHR42800:SF2">
    <property type="entry name" value="INVERTASE-RELATED"/>
    <property type="match status" value="1"/>
</dbReference>
<dbReference type="InterPro" id="IPR013189">
    <property type="entry name" value="Glyco_hydro_32_C"/>
</dbReference>
<dbReference type="InterPro" id="IPR006311">
    <property type="entry name" value="TAT_signal"/>
</dbReference>